<dbReference type="Pfam" id="PF07702">
    <property type="entry name" value="UTRA"/>
    <property type="match status" value="1"/>
</dbReference>
<dbReference type="SMART" id="SM00345">
    <property type="entry name" value="HTH_GNTR"/>
    <property type="match status" value="1"/>
</dbReference>
<dbReference type="GO" id="GO:0003700">
    <property type="term" value="F:DNA-binding transcription factor activity"/>
    <property type="evidence" value="ECO:0007669"/>
    <property type="project" value="InterPro"/>
</dbReference>
<dbReference type="InterPro" id="IPR036388">
    <property type="entry name" value="WH-like_DNA-bd_sf"/>
</dbReference>
<dbReference type="PANTHER" id="PTHR44846:SF1">
    <property type="entry name" value="MANNOSYL-D-GLYCERATE TRANSPORT_METABOLISM SYSTEM REPRESSOR MNGR-RELATED"/>
    <property type="match status" value="1"/>
</dbReference>
<evidence type="ECO:0000256" key="1">
    <source>
        <dbReference type="ARBA" id="ARBA00023015"/>
    </source>
</evidence>
<dbReference type="FunFam" id="1.10.10.10:FF:000079">
    <property type="entry name" value="GntR family transcriptional regulator"/>
    <property type="match status" value="1"/>
</dbReference>
<dbReference type="InterPro" id="IPR050679">
    <property type="entry name" value="Bact_HTH_transcr_reg"/>
</dbReference>
<dbReference type="Proteomes" id="UP001179600">
    <property type="component" value="Chromosome"/>
</dbReference>
<dbReference type="EMBL" id="CP116507">
    <property type="protein sequence ID" value="WCG22461.1"/>
    <property type="molecule type" value="Genomic_DNA"/>
</dbReference>
<sequence>MKKSTLPIYLQIHNQLRQEIEEGKWEVGDKLPAERELALHFNVSRMTLRQAVQTLADEGILERKIGSGTYVAPKKVSETLVGTTSFSEIIRAQGKTPSSRAIAYFVTTPNSIESEKLQLEKGDRILRMERVRFADGVPICFEITSIPQKLVAPFDKEEITQALYQTLKQKGGYTIAHSQQTISATLANEKMAEHLSIKRGEAMLQLRQISYFDNEQPFELVRSFYVGDRFEFVLSQ</sequence>
<dbReference type="SMART" id="SM00866">
    <property type="entry name" value="UTRA"/>
    <property type="match status" value="1"/>
</dbReference>
<evidence type="ECO:0000256" key="2">
    <source>
        <dbReference type="ARBA" id="ARBA00023125"/>
    </source>
</evidence>
<proteinExistence type="predicted"/>
<dbReference type="SUPFAM" id="SSF46785">
    <property type="entry name" value="Winged helix' DNA-binding domain"/>
    <property type="match status" value="1"/>
</dbReference>
<dbReference type="Pfam" id="PF00392">
    <property type="entry name" value="GntR"/>
    <property type="match status" value="1"/>
</dbReference>
<evidence type="ECO:0000313" key="6">
    <source>
        <dbReference type="Proteomes" id="UP001179600"/>
    </source>
</evidence>
<reference evidence="5" key="1">
    <citation type="submission" date="2023-01" db="EMBL/GenBank/DDBJ databases">
        <title>Oxazolidinone resistance genes in florfenicol resistant enterococci from beef cattle and veal calves at slaughter.</title>
        <authorList>
            <person name="Biggel M."/>
        </authorList>
    </citation>
    <scope>NUCLEOTIDE SEQUENCE</scope>
    <source>
        <strain evidence="5">K204-1</strain>
    </source>
</reference>
<dbReference type="GO" id="GO:0003677">
    <property type="term" value="F:DNA binding"/>
    <property type="evidence" value="ECO:0007669"/>
    <property type="project" value="UniProtKB-KW"/>
</dbReference>
<feature type="domain" description="HTH gntR-type" evidence="4">
    <location>
        <begin position="6"/>
        <end position="74"/>
    </location>
</feature>
<dbReference type="GeneID" id="72384146"/>
<dbReference type="PANTHER" id="PTHR44846">
    <property type="entry name" value="MANNOSYL-D-GLYCERATE TRANSPORT/METABOLISM SYSTEM REPRESSOR MNGR-RELATED"/>
    <property type="match status" value="1"/>
</dbReference>
<dbReference type="PRINTS" id="PR00035">
    <property type="entry name" value="HTHGNTR"/>
</dbReference>
<evidence type="ECO:0000313" key="5">
    <source>
        <dbReference type="EMBL" id="WCG22461.1"/>
    </source>
</evidence>
<evidence type="ECO:0000259" key="4">
    <source>
        <dbReference type="PROSITE" id="PS50949"/>
    </source>
</evidence>
<gene>
    <name evidence="5" type="ORF">PML95_08690</name>
</gene>
<keyword evidence="1" id="KW-0805">Transcription regulation</keyword>
<dbReference type="InterPro" id="IPR000524">
    <property type="entry name" value="Tscrpt_reg_HTH_GntR"/>
</dbReference>
<evidence type="ECO:0000256" key="3">
    <source>
        <dbReference type="ARBA" id="ARBA00023163"/>
    </source>
</evidence>
<dbReference type="Gene3D" id="3.40.1410.10">
    <property type="entry name" value="Chorismate lyase-like"/>
    <property type="match status" value="1"/>
</dbReference>
<accession>A0AAF0BI03</accession>
<protein>
    <submittedName>
        <fullName evidence="5">GntR family transcriptional regulator</fullName>
    </submittedName>
</protein>
<keyword evidence="2" id="KW-0238">DNA-binding</keyword>
<dbReference type="GO" id="GO:0045892">
    <property type="term" value="P:negative regulation of DNA-templated transcription"/>
    <property type="evidence" value="ECO:0007669"/>
    <property type="project" value="TreeGrafter"/>
</dbReference>
<dbReference type="CDD" id="cd07377">
    <property type="entry name" value="WHTH_GntR"/>
    <property type="match status" value="1"/>
</dbReference>
<dbReference type="InterPro" id="IPR036390">
    <property type="entry name" value="WH_DNA-bd_sf"/>
</dbReference>
<keyword evidence="3" id="KW-0804">Transcription</keyword>
<organism evidence="5 6">
    <name type="scientific">Vagococcus lutrae</name>
    <dbReference type="NCBI Taxonomy" id="81947"/>
    <lineage>
        <taxon>Bacteria</taxon>
        <taxon>Bacillati</taxon>
        <taxon>Bacillota</taxon>
        <taxon>Bacilli</taxon>
        <taxon>Lactobacillales</taxon>
        <taxon>Enterococcaceae</taxon>
        <taxon>Vagococcus</taxon>
    </lineage>
</organism>
<dbReference type="InterPro" id="IPR011663">
    <property type="entry name" value="UTRA"/>
</dbReference>
<dbReference type="Gene3D" id="1.10.10.10">
    <property type="entry name" value="Winged helix-like DNA-binding domain superfamily/Winged helix DNA-binding domain"/>
    <property type="match status" value="1"/>
</dbReference>
<dbReference type="PROSITE" id="PS50949">
    <property type="entry name" value="HTH_GNTR"/>
    <property type="match status" value="1"/>
</dbReference>
<name>A0AAF0BI03_9ENTE</name>
<dbReference type="SUPFAM" id="SSF64288">
    <property type="entry name" value="Chorismate lyase-like"/>
    <property type="match status" value="1"/>
</dbReference>
<dbReference type="AlphaFoldDB" id="A0AAF0BI03"/>
<dbReference type="RefSeq" id="WP_126763317.1">
    <property type="nucleotide sequence ID" value="NZ_BKBT01000036.1"/>
</dbReference>
<dbReference type="InterPro" id="IPR028978">
    <property type="entry name" value="Chorismate_lyase_/UTRA_dom_sf"/>
</dbReference>